<sequence length="142" mass="14986">MSNRNPFRNLTPTESDIDQGGSRETLREKAVKKVHGEGANPSQLGDPVSLKAETSETIPTDDEQGSRQQAGHSSTSSKSGGRQTRGHGGGGEKLREKAARKLHGPDANPSMLGDPISLRNESGGAMPREAEEGGMGRRGSKL</sequence>
<protein>
    <submittedName>
        <fullName evidence="2">Uncharacterized protein</fullName>
    </submittedName>
</protein>
<evidence type="ECO:0000256" key="1">
    <source>
        <dbReference type="SAM" id="MobiDB-lite"/>
    </source>
</evidence>
<comment type="caution">
    <text evidence="2">The sequence shown here is derived from an EMBL/GenBank/DDBJ whole genome shotgun (WGS) entry which is preliminary data.</text>
</comment>
<dbReference type="GeneID" id="41972680"/>
<feature type="compositionally biased region" description="Polar residues" evidence="1">
    <location>
        <begin position="66"/>
        <end position="79"/>
    </location>
</feature>
<name>A0A507BC52_9PEZI</name>
<feature type="compositionally biased region" description="Basic and acidic residues" evidence="1">
    <location>
        <begin position="24"/>
        <end position="36"/>
    </location>
</feature>
<proteinExistence type="predicted"/>
<gene>
    <name evidence="2" type="ORF">E0L32_005233</name>
</gene>
<dbReference type="Proteomes" id="UP000319257">
    <property type="component" value="Unassembled WGS sequence"/>
</dbReference>
<accession>A0A507BC52</accession>
<keyword evidence="3" id="KW-1185">Reference proteome</keyword>
<dbReference type="EMBL" id="SKBQ01000027">
    <property type="protein sequence ID" value="TPX14541.1"/>
    <property type="molecule type" value="Genomic_DNA"/>
</dbReference>
<organism evidence="2 3">
    <name type="scientific">Thyridium curvatum</name>
    <dbReference type="NCBI Taxonomy" id="1093900"/>
    <lineage>
        <taxon>Eukaryota</taxon>
        <taxon>Fungi</taxon>
        <taxon>Dikarya</taxon>
        <taxon>Ascomycota</taxon>
        <taxon>Pezizomycotina</taxon>
        <taxon>Sordariomycetes</taxon>
        <taxon>Sordariomycetidae</taxon>
        <taxon>Thyridiales</taxon>
        <taxon>Thyridiaceae</taxon>
        <taxon>Thyridium</taxon>
    </lineage>
</organism>
<dbReference type="AlphaFoldDB" id="A0A507BC52"/>
<reference evidence="2 3" key="1">
    <citation type="submission" date="2019-06" db="EMBL/GenBank/DDBJ databases">
        <title>Draft genome sequence of the filamentous fungus Phialemoniopsis curvata isolated from diesel fuel.</title>
        <authorList>
            <person name="Varaljay V.A."/>
            <person name="Lyon W.J."/>
            <person name="Crouch A.L."/>
            <person name="Drake C.E."/>
            <person name="Hollomon J.M."/>
            <person name="Nadeau L.J."/>
            <person name="Nunn H.S."/>
            <person name="Stevenson B.S."/>
            <person name="Bojanowski C.L."/>
            <person name="Crookes-Goodson W.J."/>
        </authorList>
    </citation>
    <scope>NUCLEOTIDE SEQUENCE [LARGE SCALE GENOMIC DNA]</scope>
    <source>
        <strain evidence="2 3">D216</strain>
    </source>
</reference>
<evidence type="ECO:0000313" key="2">
    <source>
        <dbReference type="EMBL" id="TPX14541.1"/>
    </source>
</evidence>
<dbReference type="RefSeq" id="XP_030996252.1">
    <property type="nucleotide sequence ID" value="XM_031139732.1"/>
</dbReference>
<evidence type="ECO:0000313" key="3">
    <source>
        <dbReference type="Proteomes" id="UP000319257"/>
    </source>
</evidence>
<feature type="compositionally biased region" description="Polar residues" evidence="1">
    <location>
        <begin position="1"/>
        <end position="14"/>
    </location>
</feature>
<feature type="compositionally biased region" description="Basic and acidic residues" evidence="1">
    <location>
        <begin position="90"/>
        <end position="99"/>
    </location>
</feature>
<feature type="region of interest" description="Disordered" evidence="1">
    <location>
        <begin position="1"/>
        <end position="142"/>
    </location>
</feature>
<dbReference type="OrthoDB" id="5234213at2759"/>
<dbReference type="InParanoid" id="A0A507BC52"/>